<proteinExistence type="predicted"/>
<comment type="caution">
    <text evidence="2">The sequence shown here is derived from an EMBL/GenBank/DDBJ whole genome shotgun (WGS) entry which is preliminary data.</text>
</comment>
<feature type="region of interest" description="Disordered" evidence="1">
    <location>
        <begin position="32"/>
        <end position="63"/>
    </location>
</feature>
<reference evidence="2 3" key="2">
    <citation type="journal article" date="2017" name="Front. Plant Sci.">
        <title>Gene Classification and Mining of Molecular Markers Useful in Red Clover (Trifolium pratense) Breeding.</title>
        <authorList>
            <person name="Istvanek J."/>
            <person name="Dluhosova J."/>
            <person name="Dluhos P."/>
            <person name="Patkova L."/>
            <person name="Nedelnik J."/>
            <person name="Repkova J."/>
        </authorList>
    </citation>
    <scope>NUCLEOTIDE SEQUENCE [LARGE SCALE GENOMIC DNA]</scope>
    <source>
        <strain evidence="3">cv. Tatra</strain>
        <tissue evidence="2">Young leaves</tissue>
    </source>
</reference>
<evidence type="ECO:0000256" key="1">
    <source>
        <dbReference type="SAM" id="MobiDB-lite"/>
    </source>
</evidence>
<dbReference type="Proteomes" id="UP000236291">
    <property type="component" value="Unassembled WGS sequence"/>
</dbReference>
<protein>
    <submittedName>
        <fullName evidence="2">Uncharacterized protein</fullName>
    </submittedName>
</protein>
<dbReference type="EMBL" id="ASHM01110696">
    <property type="protein sequence ID" value="PNX69974.1"/>
    <property type="molecule type" value="Genomic_DNA"/>
</dbReference>
<feature type="non-terminal residue" evidence="2">
    <location>
        <position position="124"/>
    </location>
</feature>
<name>A0A2K3KUN5_TRIPR</name>
<sequence length="124" mass="13828">MGDSIKLLVEKLIEGNAKMLLLSKQMYQQVKKKESESLQNLTNSEQSSEPSNRKLQSHKESMVGLDAAIEKKEAENRAANGKVNQVVAIDSPQSPELPNAKIERKESLQILFCPPIWKPPDAES</sequence>
<organism evidence="2 3">
    <name type="scientific">Trifolium pratense</name>
    <name type="common">Red clover</name>
    <dbReference type="NCBI Taxonomy" id="57577"/>
    <lineage>
        <taxon>Eukaryota</taxon>
        <taxon>Viridiplantae</taxon>
        <taxon>Streptophyta</taxon>
        <taxon>Embryophyta</taxon>
        <taxon>Tracheophyta</taxon>
        <taxon>Spermatophyta</taxon>
        <taxon>Magnoliopsida</taxon>
        <taxon>eudicotyledons</taxon>
        <taxon>Gunneridae</taxon>
        <taxon>Pentapetalae</taxon>
        <taxon>rosids</taxon>
        <taxon>fabids</taxon>
        <taxon>Fabales</taxon>
        <taxon>Fabaceae</taxon>
        <taxon>Papilionoideae</taxon>
        <taxon>50 kb inversion clade</taxon>
        <taxon>NPAAA clade</taxon>
        <taxon>Hologalegina</taxon>
        <taxon>IRL clade</taxon>
        <taxon>Trifolieae</taxon>
        <taxon>Trifolium</taxon>
    </lineage>
</organism>
<dbReference type="AlphaFoldDB" id="A0A2K3KUN5"/>
<feature type="compositionally biased region" description="Polar residues" evidence="1">
    <location>
        <begin position="37"/>
        <end position="54"/>
    </location>
</feature>
<gene>
    <name evidence="2" type="ORF">L195_g057013</name>
</gene>
<accession>A0A2K3KUN5</accession>
<reference evidence="2 3" key="1">
    <citation type="journal article" date="2014" name="Am. J. Bot.">
        <title>Genome assembly and annotation for red clover (Trifolium pratense; Fabaceae).</title>
        <authorList>
            <person name="Istvanek J."/>
            <person name="Jaros M."/>
            <person name="Krenek A."/>
            <person name="Repkova J."/>
        </authorList>
    </citation>
    <scope>NUCLEOTIDE SEQUENCE [LARGE SCALE GENOMIC DNA]</scope>
    <source>
        <strain evidence="3">cv. Tatra</strain>
        <tissue evidence="2">Young leaves</tissue>
    </source>
</reference>
<evidence type="ECO:0000313" key="2">
    <source>
        <dbReference type="EMBL" id="PNX69974.1"/>
    </source>
</evidence>
<evidence type="ECO:0000313" key="3">
    <source>
        <dbReference type="Proteomes" id="UP000236291"/>
    </source>
</evidence>